<dbReference type="Proteomes" id="UP000790787">
    <property type="component" value="Chromosome 20"/>
</dbReference>
<evidence type="ECO:0000313" key="2">
    <source>
        <dbReference type="RefSeq" id="XP_075096233.1"/>
    </source>
</evidence>
<name>A0AC58TG90_TOBAC</name>
<evidence type="ECO:0000313" key="1">
    <source>
        <dbReference type="Proteomes" id="UP000790787"/>
    </source>
</evidence>
<proteinExistence type="predicted"/>
<protein>
    <submittedName>
        <fullName evidence="2">Uncharacterized protein LOC142174350</fullName>
    </submittedName>
</protein>
<organism evidence="1 2">
    <name type="scientific">Nicotiana tabacum</name>
    <name type="common">Common tobacco</name>
    <dbReference type="NCBI Taxonomy" id="4097"/>
    <lineage>
        <taxon>Eukaryota</taxon>
        <taxon>Viridiplantae</taxon>
        <taxon>Streptophyta</taxon>
        <taxon>Embryophyta</taxon>
        <taxon>Tracheophyta</taxon>
        <taxon>Spermatophyta</taxon>
        <taxon>Magnoliopsida</taxon>
        <taxon>eudicotyledons</taxon>
        <taxon>Gunneridae</taxon>
        <taxon>Pentapetalae</taxon>
        <taxon>asterids</taxon>
        <taxon>lamiids</taxon>
        <taxon>Solanales</taxon>
        <taxon>Solanaceae</taxon>
        <taxon>Nicotianoideae</taxon>
        <taxon>Nicotianeae</taxon>
        <taxon>Nicotiana</taxon>
    </lineage>
</organism>
<accession>A0AC58TG90</accession>
<reference evidence="2" key="2">
    <citation type="submission" date="2025-08" db="UniProtKB">
        <authorList>
            <consortium name="RefSeq"/>
        </authorList>
    </citation>
    <scope>IDENTIFICATION</scope>
    <source>
        <tissue evidence="2">Leaf</tissue>
    </source>
</reference>
<gene>
    <name evidence="2" type="primary">LOC142174350</name>
</gene>
<dbReference type="RefSeq" id="XP_075096233.1">
    <property type="nucleotide sequence ID" value="XM_075240132.1"/>
</dbReference>
<keyword evidence="1" id="KW-1185">Reference proteome</keyword>
<reference evidence="1" key="1">
    <citation type="journal article" date="2014" name="Nat. Commun.">
        <title>The tobacco genome sequence and its comparison with those of tomato and potato.</title>
        <authorList>
            <person name="Sierro N."/>
            <person name="Battey J.N."/>
            <person name="Ouadi S."/>
            <person name="Bakaher N."/>
            <person name="Bovet L."/>
            <person name="Willig A."/>
            <person name="Goepfert S."/>
            <person name="Peitsch M.C."/>
            <person name="Ivanov N.V."/>
        </authorList>
    </citation>
    <scope>NUCLEOTIDE SEQUENCE [LARGE SCALE GENOMIC DNA]</scope>
</reference>
<sequence>MIKWGALMNEKAHELGRRLLAMRAWRSSGEASGMWTVTTNSIMKAAREVLGVLKGYSSKHKGDWWWNAKVQGKVKEKKMAYQRLVESTDEEERQRNRVSYKEAKKVVKLVVIKAKSAAFGRIYEELGEKAEIRNCSGWPRRERRQLGI</sequence>